<reference evidence="1" key="2">
    <citation type="submission" date="2019-01" db="UniProtKB">
        <authorList>
            <consortium name="EnsemblPlants"/>
        </authorList>
    </citation>
    <scope>IDENTIFICATION</scope>
    <source>
        <strain evidence="1">cv. Heinz 1706</strain>
    </source>
</reference>
<dbReference type="Proteomes" id="UP000004994">
    <property type="component" value="Chromosome 9"/>
</dbReference>
<evidence type="ECO:0000313" key="1">
    <source>
        <dbReference type="EnsemblPlants" id="Solyc09g037025.1.1"/>
    </source>
</evidence>
<sequence>MNWVEHYEKDPKAAMAGLLNMMFEILKCFVFLMNEASFNHGEREALRSYIKALNFWATEIWWELQDFTLNILKRIIDELIINEFKSSVLLTAKFTFSLGRDRSRADLAQRTSHKIVTNGERRRMLNLLDVEAVPNVRDIQAKKFCVKNKPGQEVLISASPNGSFCGRRKRQVTAEMTDCKFDLSVKCTGHIDVCFLSLNFLDCILLFIK</sequence>
<reference evidence="1" key="1">
    <citation type="journal article" date="2012" name="Nature">
        <title>The tomato genome sequence provides insights into fleshy fruit evolution.</title>
        <authorList>
            <consortium name="Tomato Genome Consortium"/>
        </authorList>
    </citation>
    <scope>NUCLEOTIDE SEQUENCE [LARGE SCALE GENOMIC DNA]</scope>
    <source>
        <strain evidence="1">cv. Heinz 1706</strain>
    </source>
</reference>
<organism evidence="1">
    <name type="scientific">Solanum lycopersicum</name>
    <name type="common">Tomato</name>
    <name type="synonym">Lycopersicon esculentum</name>
    <dbReference type="NCBI Taxonomy" id="4081"/>
    <lineage>
        <taxon>Eukaryota</taxon>
        <taxon>Viridiplantae</taxon>
        <taxon>Streptophyta</taxon>
        <taxon>Embryophyta</taxon>
        <taxon>Tracheophyta</taxon>
        <taxon>Spermatophyta</taxon>
        <taxon>Magnoliopsida</taxon>
        <taxon>eudicotyledons</taxon>
        <taxon>Gunneridae</taxon>
        <taxon>Pentapetalae</taxon>
        <taxon>asterids</taxon>
        <taxon>lamiids</taxon>
        <taxon>Solanales</taxon>
        <taxon>Solanaceae</taxon>
        <taxon>Solanoideae</taxon>
        <taxon>Solaneae</taxon>
        <taxon>Solanum</taxon>
        <taxon>Solanum subgen. Lycopersicon</taxon>
    </lineage>
</organism>
<evidence type="ECO:0000313" key="2">
    <source>
        <dbReference type="Proteomes" id="UP000004994"/>
    </source>
</evidence>
<keyword evidence="2" id="KW-1185">Reference proteome</keyword>
<dbReference type="EnsemblPlants" id="Solyc09g037025.1.1">
    <property type="protein sequence ID" value="Solyc09g037025.1.1"/>
    <property type="gene ID" value="Solyc09g037025.1"/>
</dbReference>
<name>A0A3Q7I084_SOLLC</name>
<dbReference type="AlphaFoldDB" id="A0A3Q7I084"/>
<dbReference type="Gramene" id="Solyc09g037025.1.1">
    <property type="protein sequence ID" value="Solyc09g037025.1.1"/>
    <property type="gene ID" value="Solyc09g037025.1"/>
</dbReference>
<dbReference type="PaxDb" id="4081-Solyc09g037030.1.1"/>
<accession>A0A3Q7I084</accession>
<dbReference type="InParanoid" id="A0A3Q7I084"/>
<protein>
    <submittedName>
        <fullName evidence="1">Uncharacterized protein</fullName>
    </submittedName>
</protein>
<proteinExistence type="predicted"/>